<gene>
    <name evidence="2" type="ORF">SAMN06295905_1418</name>
</gene>
<dbReference type="Proteomes" id="UP000194474">
    <property type="component" value="Unassembled WGS sequence"/>
</dbReference>
<sequence>MTNLSRDRFERQNTKARRVGQATVGKTVQFVMDASLPPLAKMIEGFMVEASAKYR</sequence>
<organism evidence="2 3">
    <name type="scientific">Devosia lucknowensis</name>
    <dbReference type="NCBI Taxonomy" id="1096929"/>
    <lineage>
        <taxon>Bacteria</taxon>
        <taxon>Pseudomonadati</taxon>
        <taxon>Pseudomonadota</taxon>
        <taxon>Alphaproteobacteria</taxon>
        <taxon>Hyphomicrobiales</taxon>
        <taxon>Devosiaceae</taxon>
        <taxon>Devosia</taxon>
    </lineage>
</organism>
<evidence type="ECO:0000313" key="3">
    <source>
        <dbReference type="Proteomes" id="UP000194474"/>
    </source>
</evidence>
<protein>
    <submittedName>
        <fullName evidence="2">Uncharacterized protein</fullName>
    </submittedName>
</protein>
<reference evidence="3" key="1">
    <citation type="submission" date="2017-04" db="EMBL/GenBank/DDBJ databases">
        <authorList>
            <person name="Varghese N."/>
            <person name="Submissions S."/>
        </authorList>
    </citation>
    <scope>NUCLEOTIDE SEQUENCE [LARGE SCALE GENOMIC DNA]</scope>
</reference>
<keyword evidence="3" id="KW-1185">Reference proteome</keyword>
<feature type="compositionally biased region" description="Basic and acidic residues" evidence="1">
    <location>
        <begin position="1"/>
        <end position="13"/>
    </location>
</feature>
<name>A0A1Y6EU02_9HYPH</name>
<evidence type="ECO:0000313" key="2">
    <source>
        <dbReference type="EMBL" id="SMQ66194.1"/>
    </source>
</evidence>
<feature type="region of interest" description="Disordered" evidence="1">
    <location>
        <begin position="1"/>
        <end position="20"/>
    </location>
</feature>
<dbReference type="EMBL" id="FXWK01000001">
    <property type="protein sequence ID" value="SMQ66194.1"/>
    <property type="molecule type" value="Genomic_DNA"/>
</dbReference>
<dbReference type="AlphaFoldDB" id="A0A1Y6EU02"/>
<dbReference type="RefSeq" id="WP_170926383.1">
    <property type="nucleotide sequence ID" value="NZ_FXWK01000001.1"/>
</dbReference>
<evidence type="ECO:0000256" key="1">
    <source>
        <dbReference type="SAM" id="MobiDB-lite"/>
    </source>
</evidence>
<accession>A0A1Y6EU02</accession>
<proteinExistence type="predicted"/>